<organism evidence="1 2">
    <name type="scientific">Amblyomma americanum</name>
    <name type="common">Lone star tick</name>
    <dbReference type="NCBI Taxonomy" id="6943"/>
    <lineage>
        <taxon>Eukaryota</taxon>
        <taxon>Metazoa</taxon>
        <taxon>Ecdysozoa</taxon>
        <taxon>Arthropoda</taxon>
        <taxon>Chelicerata</taxon>
        <taxon>Arachnida</taxon>
        <taxon>Acari</taxon>
        <taxon>Parasitiformes</taxon>
        <taxon>Ixodida</taxon>
        <taxon>Ixodoidea</taxon>
        <taxon>Ixodidae</taxon>
        <taxon>Amblyomminae</taxon>
        <taxon>Amblyomma</taxon>
    </lineage>
</organism>
<dbReference type="EMBL" id="JARKHS020023565">
    <property type="protein sequence ID" value="KAK8768714.1"/>
    <property type="molecule type" value="Genomic_DNA"/>
</dbReference>
<name>A0AAQ4E1X4_AMBAM</name>
<reference evidence="1 2" key="1">
    <citation type="journal article" date="2023" name="Arcadia Sci">
        <title>De novo assembly of a long-read Amblyomma americanum tick genome.</title>
        <authorList>
            <person name="Chou S."/>
            <person name="Poskanzer K.E."/>
            <person name="Rollins M."/>
            <person name="Thuy-Boun P.S."/>
        </authorList>
    </citation>
    <scope>NUCLEOTIDE SEQUENCE [LARGE SCALE GENOMIC DNA]</scope>
    <source>
        <strain evidence="1">F_SG_1</strain>
        <tissue evidence="1">Salivary glands</tissue>
    </source>
</reference>
<evidence type="ECO:0000313" key="2">
    <source>
        <dbReference type="Proteomes" id="UP001321473"/>
    </source>
</evidence>
<gene>
    <name evidence="1" type="ORF">V5799_014821</name>
</gene>
<dbReference type="Proteomes" id="UP001321473">
    <property type="component" value="Unassembled WGS sequence"/>
</dbReference>
<comment type="caution">
    <text evidence="1">The sequence shown here is derived from an EMBL/GenBank/DDBJ whole genome shotgun (WGS) entry which is preliminary data.</text>
</comment>
<accession>A0AAQ4E1X4</accession>
<dbReference type="AlphaFoldDB" id="A0AAQ4E1X4"/>
<sequence length="115" mass="12560">MTLVGSNETTLHRKQGAIQEARAVSSDVHGGPLQSADVEVHFTVGESLCCAVLGATSPLCRDPWTTEEAEFQPPVGTRANLLEMEWLVSQLLDTYLCNPRPAARQVYPTRIPSHC</sequence>
<proteinExistence type="predicted"/>
<protein>
    <submittedName>
        <fullName evidence="1">Uncharacterized protein</fullName>
    </submittedName>
</protein>
<evidence type="ECO:0000313" key="1">
    <source>
        <dbReference type="EMBL" id="KAK8768714.1"/>
    </source>
</evidence>
<keyword evidence="2" id="KW-1185">Reference proteome</keyword>